<sequence>MKISDYPLLLATTGLLFFGEGSLHRSLASPTLTDSHNFRVELYADLSAFGRLKAFSLNLTSGESGFPAGLYVATGPYPDDRSNRLLYINPSGQIIVVKDGLTSNFSSVFAKGNYGNGIFIAEPETGKVLRLLPDGTITTFMNLNTPQFGPATLAYGPDGFLFATVTDPTEGRIIRIHPDGNNETFAHIPLAKNFIGIESLSALTFNPSTGGFITGIFAFDFSNQSIPSNNNVIFSVSADGGTVTPLIQGQEELELFTFGPGGAFGRDLFVAQLGKNPRPDRGSVYTLLEVKPNQFELTEFMANIDATSVVFDTQSVLGGGMFVTDFVQPINSPGKVWRVFSVSQVSEPSSPLGIVLGVGLGALSLGWRKM</sequence>
<protein>
    <submittedName>
        <fullName evidence="1">Uncharacterized protein</fullName>
    </submittedName>
</protein>
<accession>A0A1V4BYK6</accession>
<proteinExistence type="predicted"/>
<dbReference type="EMBL" id="MVGR01000002">
    <property type="protein sequence ID" value="OPF19743.1"/>
    <property type="molecule type" value="Genomic_DNA"/>
</dbReference>
<dbReference type="Gene3D" id="2.80.10.50">
    <property type="match status" value="1"/>
</dbReference>
<dbReference type="AlphaFoldDB" id="A0A1V4BYK6"/>
<evidence type="ECO:0000313" key="2">
    <source>
        <dbReference type="Proteomes" id="UP000189835"/>
    </source>
</evidence>
<dbReference type="RefSeq" id="WP_079205706.1">
    <property type="nucleotide sequence ID" value="NZ_MVGR01000002.1"/>
</dbReference>
<evidence type="ECO:0000313" key="1">
    <source>
        <dbReference type="EMBL" id="OPF19743.1"/>
    </source>
</evidence>
<organism evidence="1 2">
    <name type="scientific">Microcystis aeruginosa KW</name>
    <dbReference type="NCBI Taxonomy" id="1960155"/>
    <lineage>
        <taxon>Bacteria</taxon>
        <taxon>Bacillati</taxon>
        <taxon>Cyanobacteriota</taxon>
        <taxon>Cyanophyceae</taxon>
        <taxon>Oscillatoriophycideae</taxon>
        <taxon>Chroococcales</taxon>
        <taxon>Microcystaceae</taxon>
        <taxon>Microcystis</taxon>
    </lineage>
</organism>
<dbReference type="Proteomes" id="UP000189835">
    <property type="component" value="Unassembled WGS sequence"/>
</dbReference>
<gene>
    <name evidence="1" type="ORF">B1L04_02870</name>
</gene>
<comment type="caution">
    <text evidence="1">The sequence shown here is derived from an EMBL/GenBank/DDBJ whole genome shotgun (WGS) entry which is preliminary data.</text>
</comment>
<reference evidence="1 2" key="1">
    <citation type="submission" date="2017-02" db="EMBL/GenBank/DDBJ databases">
        <title>Genome sequence of Microcystis aeruginosa KW.</title>
        <authorList>
            <person name="Oh H.-M."/>
            <person name="Ahn C.-Y."/>
            <person name="Jeong H."/>
            <person name="Srivastava A."/>
            <person name="Lee H.-G."/>
            <person name="Kang S.-R."/>
        </authorList>
    </citation>
    <scope>NUCLEOTIDE SEQUENCE [LARGE SCALE GENOMIC DNA]</scope>
    <source>
        <strain evidence="1 2">KW</strain>
    </source>
</reference>
<name>A0A1V4BYK6_MICAE</name>
<dbReference type="SUPFAM" id="SSF101898">
    <property type="entry name" value="NHL repeat"/>
    <property type="match status" value="1"/>
</dbReference>